<reference evidence="7" key="1">
    <citation type="submission" date="2017-01" db="EMBL/GenBank/DDBJ databases">
        <authorList>
            <person name="Varghese N."/>
            <person name="Submissions S."/>
        </authorList>
    </citation>
    <scope>NUCLEOTIDE SEQUENCE [LARGE SCALE GENOMIC DNA]</scope>
    <source>
        <strain evidence="7">DSM 29430</strain>
    </source>
</reference>
<dbReference type="GO" id="GO:0006629">
    <property type="term" value="P:lipid metabolic process"/>
    <property type="evidence" value="ECO:0007669"/>
    <property type="project" value="InterPro"/>
</dbReference>
<dbReference type="Pfam" id="PF26363">
    <property type="entry name" value="Phospholipase-like"/>
    <property type="match status" value="1"/>
</dbReference>
<keyword evidence="1" id="KW-0732">Signal</keyword>
<dbReference type="Pfam" id="PF00353">
    <property type="entry name" value="HemolysinCabind"/>
    <property type="match status" value="5"/>
</dbReference>
<dbReference type="PANTHER" id="PTHR46682:SF1">
    <property type="entry name" value="ADHESION G-PROTEIN COUPLED RECEPTOR V1"/>
    <property type="match status" value="1"/>
</dbReference>
<feature type="non-terminal residue" evidence="6">
    <location>
        <position position="1605"/>
    </location>
</feature>
<evidence type="ECO:0000256" key="1">
    <source>
        <dbReference type="ARBA" id="ARBA00022729"/>
    </source>
</evidence>
<dbReference type="InterPro" id="IPR011049">
    <property type="entry name" value="Serralysin-like_metalloprot_C"/>
</dbReference>
<dbReference type="InterPro" id="IPR038081">
    <property type="entry name" value="CalX-like_sf"/>
</dbReference>
<evidence type="ECO:0000313" key="6">
    <source>
        <dbReference type="EMBL" id="SIT18720.1"/>
    </source>
</evidence>
<evidence type="ECO:0000313" key="7">
    <source>
        <dbReference type="Proteomes" id="UP000186684"/>
    </source>
</evidence>
<organism evidence="6 7">
    <name type="scientific">Roseivivax lentus</name>
    <dbReference type="NCBI Taxonomy" id="633194"/>
    <lineage>
        <taxon>Bacteria</taxon>
        <taxon>Pseudomonadati</taxon>
        <taxon>Pseudomonadota</taxon>
        <taxon>Alphaproteobacteria</taxon>
        <taxon>Rhodobacterales</taxon>
        <taxon>Roseobacteraceae</taxon>
        <taxon>Roseivivax</taxon>
    </lineage>
</organism>
<evidence type="ECO:0000256" key="2">
    <source>
        <dbReference type="ARBA" id="ARBA00022737"/>
    </source>
</evidence>
<dbReference type="PANTHER" id="PTHR46682">
    <property type="entry name" value="ADHESION G-PROTEIN COUPLED RECEPTOR V1"/>
    <property type="match status" value="1"/>
</dbReference>
<feature type="region of interest" description="Disordered" evidence="4">
    <location>
        <begin position="490"/>
        <end position="510"/>
    </location>
</feature>
<keyword evidence="3" id="KW-0106">Calcium</keyword>
<dbReference type="SUPFAM" id="SSF53474">
    <property type="entry name" value="alpha/beta-Hydrolases"/>
    <property type="match status" value="1"/>
</dbReference>
<dbReference type="PROSITE" id="PS00330">
    <property type="entry name" value="HEMOLYSIN_CALCIUM"/>
    <property type="match status" value="4"/>
</dbReference>
<proteinExistence type="predicted"/>
<keyword evidence="2" id="KW-0677">Repeat</keyword>
<feature type="domain" description="Calx-beta" evidence="5">
    <location>
        <begin position="846"/>
        <end position="899"/>
    </location>
</feature>
<dbReference type="STRING" id="633194.SAMN05421759_1344"/>
<dbReference type="InterPro" id="IPR001343">
    <property type="entry name" value="Hemolysn_Ca-bd"/>
</dbReference>
<dbReference type="GO" id="GO:0005509">
    <property type="term" value="F:calcium ion binding"/>
    <property type="evidence" value="ECO:0007669"/>
    <property type="project" value="InterPro"/>
</dbReference>
<dbReference type="EMBL" id="FTOQ01000034">
    <property type="protein sequence ID" value="SIT18720.1"/>
    <property type="molecule type" value="Genomic_DNA"/>
</dbReference>
<dbReference type="InterPro" id="IPR026919">
    <property type="entry name" value="ADGRV1"/>
</dbReference>
<feature type="region of interest" description="Disordered" evidence="4">
    <location>
        <begin position="625"/>
        <end position="650"/>
    </location>
</feature>
<dbReference type="Proteomes" id="UP000186684">
    <property type="component" value="Unassembled WGS sequence"/>
</dbReference>
<dbReference type="RefSeq" id="WP_143526320.1">
    <property type="nucleotide sequence ID" value="NZ_FTOQ01000034.1"/>
</dbReference>
<dbReference type="GO" id="GO:0004930">
    <property type="term" value="F:G protein-coupled receptor activity"/>
    <property type="evidence" value="ECO:0007669"/>
    <property type="project" value="InterPro"/>
</dbReference>
<dbReference type="SUPFAM" id="SSF51120">
    <property type="entry name" value="beta-Roll"/>
    <property type="match status" value="2"/>
</dbReference>
<feature type="compositionally biased region" description="Acidic residues" evidence="4">
    <location>
        <begin position="636"/>
        <end position="647"/>
    </location>
</feature>
<evidence type="ECO:0000256" key="4">
    <source>
        <dbReference type="SAM" id="MobiDB-lite"/>
    </source>
</evidence>
<protein>
    <submittedName>
        <fullName evidence="6">Hemolysin-type calcium-binding repeat-containing protein</fullName>
    </submittedName>
</protein>
<accession>A0A1N7Q775</accession>
<feature type="domain" description="Calx-beta" evidence="5">
    <location>
        <begin position="904"/>
        <end position="999"/>
    </location>
</feature>
<evidence type="ECO:0000256" key="3">
    <source>
        <dbReference type="ARBA" id="ARBA00022837"/>
    </source>
</evidence>
<dbReference type="Gene3D" id="3.40.50.1820">
    <property type="entry name" value="alpha/beta hydrolase"/>
    <property type="match status" value="1"/>
</dbReference>
<dbReference type="SUPFAM" id="SSF141072">
    <property type="entry name" value="CalX-like"/>
    <property type="match status" value="5"/>
</dbReference>
<feature type="domain" description="Calx-beta" evidence="5">
    <location>
        <begin position="1297"/>
        <end position="1396"/>
    </location>
</feature>
<keyword evidence="7" id="KW-1185">Reference proteome</keyword>
<name>A0A1N7Q775_9RHOB</name>
<dbReference type="InterPro" id="IPR018511">
    <property type="entry name" value="Hemolysin-typ_Ca-bd_CS"/>
</dbReference>
<dbReference type="Pfam" id="PF03160">
    <property type="entry name" value="Calx-beta"/>
    <property type="match status" value="5"/>
</dbReference>
<dbReference type="Gene3D" id="2.150.10.10">
    <property type="entry name" value="Serralysin-like metalloprotease, C-terminal"/>
    <property type="match status" value="4"/>
</dbReference>
<dbReference type="Gene3D" id="2.60.40.2030">
    <property type="match status" value="5"/>
</dbReference>
<gene>
    <name evidence="6" type="ORF">SAMN05421759_1344</name>
</gene>
<sequence length="1605" mass="171437">MPSLTARNYADALLLAKSAYNSNSTEIQNVLSISGWEALSSDQLGFEEVDSFLYFPEGANSVLFSNENAQAIIAIKGDEIALAFRGTDEKKDWEDNFSSPENNFDEHYALLSNFIEAFWGYIERNGGVSAFSEITITGHSLGGALAEKFMASYGIVYRDIAPHLKGVVFASPGLSENFLGPVNLFSVDHTDDGVVNITSSASGVSGVGENLLVSRPEAGSVSNISITNFSSYIDEHSISTYEDSVANIFGYYGGSNFVEATFGTEISQSIENWYVTIGTGQRDEINAGSGRDAIFSKEGDDRIYGGGARDLIDLGAGHDEAFGEDGSDEIHGWAGNDSLYGGREDDSLFGGANDDFLAGEDNDDQLFGGLNNDRLYGDAGEDTLWGEGGNDQLFGGANNDTLHGGLGSDHLDGEGGSGDVAVFEYNWELYRPLSTTSVLDFHLELTQFDRSTDRVVSIEKLQFDNRLFNSVADYFDAYTDRFLTVAPIEENLPDPDPIENPDTPSSSPSGLPLMHVRGASIAEGDTGSRTLRFEVELGQASSTPVSFIYSATGGNSLGLATTGTDFEFAIDTIIFNPGETLKSIPITVFGDRLEEPDEYLNFLVSNVTGAELARGGAFVIEKGYIRDDDSPTAAEPDPEPEPPEEPDGPVYLTIESRDESQFEGSDGATVKYDFTVQRTGDLSQQTDFRIDVSGYGANAANSADFDGGSFPAISGSFDPGDDRIGVDIFVTSDTTQEADEYFEARLRSGDATAIVTNDRSYAAILNDDGSTLPPQGGEVYLSIRPLQSEILEGTSDTLRPEMQFEITRTGDLAQVTEFRLRELKLDYPTVADDQQDTFFLGTSPLFEIGETSYIADIRLRADAVNEPDELFTLRLSGVSDYPNTVILNEYASTLILNDDGPDPAQITSNAVAVMETNGLQVVQVPVHLSKVMPVDVSMAYEFRDRTNATPGEDFVTSTGVLTIPAGSVTANLNIEVLGDTTSEGLEGVQIRLEDPVNGYFGNSHRSAWNTGVVIFDDDVFPQASVPFDVITNRSVRVGELEKYSAIDLFFDLQTQTDLFAIEVEVAEPIPISSNSPAPVLIFDAGGNLLHANMSSFDYLDAGGVDGIGDNYVFPVGTYHLVYAVPETPVGFYSAQLRGSPAEGEVPILFPELKNGLNLNPTSLPFGAVGGMMEGGSPLVVGVKVSHGVDYDISYDIEFRSISATSDDLGGQTLIESKVLRANDSSEVSFVGANNDALPEPTELFEFVITNVVGALLPNGQSEYALPAVIFDNDVSPIAEFDIEDIGGSRAEGTGGSTEFEFSISRPEGQSGNLATVSWQVSGSGLNAASRFDFVGDQFPSGQLIFDIGETERVISVSVAGEAFPEHDESFTVRLSDPSDGFGLRTSTANAVIRNDDGVPDSPFYGDGVLVSSISYQMGDEDNDLVLTGAAPVYGVGNTKPNAISGNNAQNILEGREGNDELWGFDGDDEIRGGADADLIFGGRGGDLLIGGNGQDHIDGGAGTDRVSGGAGNDDLDVGAGNGSFQYADGGAGNDTYHYAKDAGRLYLSGETASSGSADRIVFSDLTLDDFTFDTLDYGPLPYGGDQVALRMLWNDGESSGELRVA</sequence>
<dbReference type="GO" id="GO:0016020">
    <property type="term" value="C:membrane"/>
    <property type="evidence" value="ECO:0007669"/>
    <property type="project" value="InterPro"/>
</dbReference>
<evidence type="ECO:0000259" key="5">
    <source>
        <dbReference type="Pfam" id="PF03160"/>
    </source>
</evidence>
<feature type="domain" description="Calx-beta" evidence="5">
    <location>
        <begin position="558"/>
        <end position="607"/>
    </location>
</feature>
<feature type="domain" description="Calx-beta" evidence="5">
    <location>
        <begin position="667"/>
        <end position="767"/>
    </location>
</feature>
<dbReference type="InterPro" id="IPR029058">
    <property type="entry name" value="AB_hydrolase_fold"/>
</dbReference>
<dbReference type="InterPro" id="IPR003644">
    <property type="entry name" value="Calx_beta"/>
</dbReference>
<dbReference type="OrthoDB" id="7875393at2"/>